<organism evidence="1 2">
    <name type="scientific">Brassicogethes aeneus</name>
    <name type="common">Rape pollen beetle</name>
    <name type="synonym">Meligethes aeneus</name>
    <dbReference type="NCBI Taxonomy" id="1431903"/>
    <lineage>
        <taxon>Eukaryota</taxon>
        <taxon>Metazoa</taxon>
        <taxon>Ecdysozoa</taxon>
        <taxon>Arthropoda</taxon>
        <taxon>Hexapoda</taxon>
        <taxon>Insecta</taxon>
        <taxon>Pterygota</taxon>
        <taxon>Neoptera</taxon>
        <taxon>Endopterygota</taxon>
        <taxon>Coleoptera</taxon>
        <taxon>Polyphaga</taxon>
        <taxon>Cucujiformia</taxon>
        <taxon>Nitidulidae</taxon>
        <taxon>Meligethinae</taxon>
        <taxon>Brassicogethes</taxon>
    </lineage>
</organism>
<dbReference type="Proteomes" id="UP001154078">
    <property type="component" value="Chromosome 8"/>
</dbReference>
<reference evidence="1" key="1">
    <citation type="submission" date="2021-12" db="EMBL/GenBank/DDBJ databases">
        <authorList>
            <person name="King R."/>
        </authorList>
    </citation>
    <scope>NUCLEOTIDE SEQUENCE</scope>
</reference>
<accession>A0A9P0BGU3</accession>
<dbReference type="OrthoDB" id="10045355at2759"/>
<name>A0A9P0BGU3_BRAAE</name>
<evidence type="ECO:0000313" key="2">
    <source>
        <dbReference type="Proteomes" id="UP001154078"/>
    </source>
</evidence>
<dbReference type="AlphaFoldDB" id="A0A9P0BGU3"/>
<dbReference type="EMBL" id="OV121139">
    <property type="protein sequence ID" value="CAH0563077.1"/>
    <property type="molecule type" value="Genomic_DNA"/>
</dbReference>
<evidence type="ECO:0000313" key="1">
    <source>
        <dbReference type="EMBL" id="CAH0563077.1"/>
    </source>
</evidence>
<proteinExistence type="predicted"/>
<protein>
    <submittedName>
        <fullName evidence="1">Uncharacterized protein</fullName>
    </submittedName>
</protein>
<keyword evidence="2" id="KW-1185">Reference proteome</keyword>
<sequence>MRHIIVVMHDTYLGVCRYAMSVIIKHLINSEYFILARLNSRLKYFDYVNIDRGNKINFINEKHIRDGCLITTAGEMSPLIAYFGIIIGDLVTEDDPVWELYLILHDIIDLIKLNF</sequence>
<gene>
    <name evidence="1" type="ORF">MELIAE_LOCUS12063</name>
</gene>